<dbReference type="STRING" id="321146.A0A139HP99"/>
<evidence type="ECO:0000256" key="5">
    <source>
        <dbReference type="PROSITE-ProRule" id="PRU00221"/>
    </source>
</evidence>
<dbReference type="GO" id="GO:0045504">
    <property type="term" value="F:dynein heavy chain binding"/>
    <property type="evidence" value="ECO:0007669"/>
    <property type="project" value="TreeGrafter"/>
</dbReference>
<feature type="compositionally biased region" description="Polar residues" evidence="6">
    <location>
        <begin position="161"/>
        <end position="176"/>
    </location>
</feature>
<sequence length="743" mass="82465">MYRCRRWWLRCAAFLNKLQTSKHLARLSKLEVSANFPISSAFRLLTCIDAPLTLTRGVWYRPSCCMTMSSFQQRKEEILAKKAKLAELKRQRELRSKEFSSNRQSLDASELVAPSPQRSSAKREDIESLISSLVDRPSSATPSTPTGKKRISSSEQESEDGASSLTRFQESSAEPQTLSFAGLTTVFEIPVESKPEYITYSKGVQTSDTGTQPDRNGAESAEADTASRSPSRTRRKLGQHEQQLEEEEIRQRLRQEIEEELRSLQLDGKLGFEKERFPARALAPEELNAVTSSNDFLDFVERSSKVIERALDEEYDVLADYALQAREVEGDDEYVGRRGRRVKEVAQFDLSDVMGKKRAISDIDFSPKFPELLCTAYTKSQSSPHTPPGLLNVWNMHLKGRPEYSLHATSDLLSCQFHPYHPSLILGGTYSGQLCLWDTRARNQRTGEPVQKTPLTGGRTGHAHPVYSLAVVGTQNASSVVSVSTDGVVCAWSTDILTQPQEYLELHAPNPSLYKTDDVAPTCISFPASDPTYFLAGTEQGSIFPVHRYDRAGAKSGVDVRTSYRGHEAPVTGIDFHPARGKIDLGDLFVSCGLDWSIKVWRARPPSTTSSTISGNAEIIKPLLEIQREDSVYDAKWSPTKPGVFGCVDGSGRLDIYDINASSEVPVGVARPSNQEKDVYALKSLNKLAWEKNQGRHVAVGGLDGVTTVFEVGSELGGADTKQDTWVGVKKWVARQSRTRVEV</sequence>
<dbReference type="SUPFAM" id="SSF50978">
    <property type="entry name" value="WD40 repeat-like"/>
    <property type="match status" value="1"/>
</dbReference>
<evidence type="ECO:0000256" key="2">
    <source>
        <dbReference type="ARBA" id="ARBA00022490"/>
    </source>
</evidence>
<evidence type="ECO:0000256" key="6">
    <source>
        <dbReference type="SAM" id="MobiDB-lite"/>
    </source>
</evidence>
<accession>A0A139HP99</accession>
<proteinExistence type="predicted"/>
<feature type="compositionally biased region" description="Polar residues" evidence="6">
    <location>
        <begin position="202"/>
        <end position="214"/>
    </location>
</feature>
<keyword evidence="2" id="KW-0963">Cytoplasm</keyword>
<feature type="repeat" description="WD" evidence="5">
    <location>
        <begin position="564"/>
        <end position="611"/>
    </location>
</feature>
<evidence type="ECO:0000313" key="8">
    <source>
        <dbReference type="Proteomes" id="UP000070133"/>
    </source>
</evidence>
<name>A0A139HP99_9PEZI</name>
<dbReference type="AlphaFoldDB" id="A0A139HP99"/>
<dbReference type="PANTHER" id="PTHR12442:SF22">
    <property type="entry name" value="CYTOPLASMIC DYNEIN 1 INTERMEDIATE CHAIN-RELATED"/>
    <property type="match status" value="1"/>
</dbReference>
<comment type="caution">
    <text evidence="7">The sequence shown here is derived from an EMBL/GenBank/DDBJ whole genome shotgun (WGS) entry which is preliminary data.</text>
</comment>
<dbReference type="GO" id="GO:0010970">
    <property type="term" value="P:transport along microtubule"/>
    <property type="evidence" value="ECO:0007669"/>
    <property type="project" value="TreeGrafter"/>
</dbReference>
<dbReference type="InterPro" id="IPR001680">
    <property type="entry name" value="WD40_rpt"/>
</dbReference>
<dbReference type="GO" id="GO:0005868">
    <property type="term" value="C:cytoplasmic dynein complex"/>
    <property type="evidence" value="ECO:0007669"/>
    <property type="project" value="TreeGrafter"/>
</dbReference>
<evidence type="ECO:0000256" key="4">
    <source>
        <dbReference type="ARBA" id="ARBA00022737"/>
    </source>
</evidence>
<dbReference type="PANTHER" id="PTHR12442">
    <property type="entry name" value="DYNEIN INTERMEDIATE CHAIN"/>
    <property type="match status" value="1"/>
</dbReference>
<dbReference type="InterPro" id="IPR015943">
    <property type="entry name" value="WD40/YVTN_repeat-like_dom_sf"/>
</dbReference>
<comment type="subcellular location">
    <subcellularLocation>
        <location evidence="1">Cytoplasm</location>
    </subcellularLocation>
</comment>
<dbReference type="OrthoDB" id="366230at2759"/>
<keyword evidence="4" id="KW-0677">Repeat</keyword>
<dbReference type="InterPro" id="IPR036322">
    <property type="entry name" value="WD40_repeat_dom_sf"/>
</dbReference>
<dbReference type="Gene3D" id="2.130.10.10">
    <property type="entry name" value="YVTN repeat-like/Quinoprotein amine dehydrogenase"/>
    <property type="match status" value="2"/>
</dbReference>
<dbReference type="EMBL" id="LFZN01000022">
    <property type="protein sequence ID" value="KXT04304.1"/>
    <property type="molecule type" value="Genomic_DNA"/>
</dbReference>
<dbReference type="Proteomes" id="UP000070133">
    <property type="component" value="Unassembled WGS sequence"/>
</dbReference>
<keyword evidence="3 5" id="KW-0853">WD repeat</keyword>
<evidence type="ECO:0000313" key="7">
    <source>
        <dbReference type="EMBL" id="KXT04304.1"/>
    </source>
</evidence>
<evidence type="ECO:0000256" key="3">
    <source>
        <dbReference type="ARBA" id="ARBA00022574"/>
    </source>
</evidence>
<reference evidence="7 8" key="1">
    <citation type="submission" date="2015-07" db="EMBL/GenBank/DDBJ databases">
        <title>Comparative genomics of the Sigatoka disease complex on banana suggests a link between parallel evolutionary changes in Pseudocercospora fijiensis and Pseudocercospora eumusae and increased virulence on the banana host.</title>
        <authorList>
            <person name="Chang T.-C."/>
            <person name="Salvucci A."/>
            <person name="Crous P.W."/>
            <person name="Stergiopoulos I."/>
        </authorList>
    </citation>
    <scope>NUCLEOTIDE SEQUENCE [LARGE SCALE GENOMIC DNA]</scope>
    <source>
        <strain evidence="7 8">CBS 114824</strain>
    </source>
</reference>
<dbReference type="SMART" id="SM00320">
    <property type="entry name" value="WD40"/>
    <property type="match status" value="6"/>
</dbReference>
<organism evidence="7 8">
    <name type="scientific">Pseudocercospora eumusae</name>
    <dbReference type="NCBI Taxonomy" id="321146"/>
    <lineage>
        <taxon>Eukaryota</taxon>
        <taxon>Fungi</taxon>
        <taxon>Dikarya</taxon>
        <taxon>Ascomycota</taxon>
        <taxon>Pezizomycotina</taxon>
        <taxon>Dothideomycetes</taxon>
        <taxon>Dothideomycetidae</taxon>
        <taxon>Mycosphaerellales</taxon>
        <taxon>Mycosphaerellaceae</taxon>
        <taxon>Pseudocercospora</taxon>
    </lineage>
</organism>
<dbReference type="Pfam" id="PF00400">
    <property type="entry name" value="WD40"/>
    <property type="match status" value="1"/>
</dbReference>
<evidence type="ECO:0000256" key="1">
    <source>
        <dbReference type="ARBA" id="ARBA00004496"/>
    </source>
</evidence>
<dbReference type="GO" id="GO:0005737">
    <property type="term" value="C:cytoplasm"/>
    <property type="evidence" value="ECO:0007669"/>
    <property type="project" value="UniProtKB-SubCell"/>
</dbReference>
<feature type="region of interest" description="Disordered" evidence="6">
    <location>
        <begin position="96"/>
        <end position="176"/>
    </location>
</feature>
<protein>
    <submittedName>
        <fullName evidence="7">Uncharacterized protein</fullName>
    </submittedName>
</protein>
<keyword evidence="8" id="KW-1185">Reference proteome</keyword>
<dbReference type="GO" id="GO:0045503">
    <property type="term" value="F:dynein light chain binding"/>
    <property type="evidence" value="ECO:0007669"/>
    <property type="project" value="TreeGrafter"/>
</dbReference>
<feature type="region of interest" description="Disordered" evidence="6">
    <location>
        <begin position="200"/>
        <end position="246"/>
    </location>
</feature>
<gene>
    <name evidence="7" type="ORF">AC578_7903</name>
</gene>
<dbReference type="PROSITE" id="PS50082">
    <property type="entry name" value="WD_REPEATS_2"/>
    <property type="match status" value="1"/>
</dbReference>
<dbReference type="InterPro" id="IPR050687">
    <property type="entry name" value="Dynein_IC"/>
</dbReference>